<evidence type="ECO:0000256" key="7">
    <source>
        <dbReference type="ARBA" id="ARBA00022793"/>
    </source>
</evidence>
<protein>
    <recommendedName>
        <fullName evidence="11">Phosphoenolpyruvate carboxykinase [GTP]</fullName>
        <shortName evidence="11">PEP carboxykinase</shortName>
        <shortName evidence="11">PEPCK</shortName>
        <ecNumber evidence="11">4.1.1.32</ecNumber>
    </recommendedName>
    <alternativeName>
        <fullName evidence="11">GTP-dependent phosphoenolpyruvate carboxykinase</fullName>
        <shortName evidence="11">GTP-PEPCK</shortName>
    </alternativeName>
</protein>
<evidence type="ECO:0000259" key="13">
    <source>
        <dbReference type="Pfam" id="PF00821"/>
    </source>
</evidence>
<dbReference type="GO" id="GO:0006107">
    <property type="term" value="P:oxaloacetate metabolic process"/>
    <property type="evidence" value="ECO:0007669"/>
    <property type="project" value="TreeGrafter"/>
</dbReference>
<keyword evidence="6 11" id="KW-0547">Nucleotide-binding</keyword>
<keyword evidence="8 11" id="KW-0342">GTP-binding</keyword>
<feature type="binding site" evidence="11">
    <location>
        <position position="302"/>
    </location>
    <ligand>
        <name>Mn(2+)</name>
        <dbReference type="ChEBI" id="CHEBI:29035"/>
    </ligand>
</feature>
<feature type="binding site" evidence="11">
    <location>
        <begin position="400"/>
        <end position="402"/>
    </location>
    <ligand>
        <name>substrate</name>
    </ligand>
</feature>
<dbReference type="AlphaFoldDB" id="A0A921ENM6"/>
<comment type="pathway">
    <text evidence="1 11">Carbohydrate biosynthesis; gluconeogenesis.</text>
</comment>
<dbReference type="SUPFAM" id="SSF53795">
    <property type="entry name" value="PEP carboxykinase-like"/>
    <property type="match status" value="1"/>
</dbReference>
<name>A0A921ENM6_9ACTN</name>
<feature type="binding site" evidence="11">
    <location>
        <begin position="528"/>
        <end position="531"/>
    </location>
    <ligand>
        <name>GTP</name>
        <dbReference type="ChEBI" id="CHEBI:37565"/>
    </ligand>
</feature>
<feature type="binding site" evidence="11">
    <location>
        <position position="255"/>
    </location>
    <ligand>
        <name>Mn(2+)</name>
        <dbReference type="ChEBI" id="CHEBI:29035"/>
    </ligand>
</feature>
<evidence type="ECO:0000256" key="12">
    <source>
        <dbReference type="SAM" id="MobiDB-lite"/>
    </source>
</evidence>
<feature type="binding site" evidence="11">
    <location>
        <begin position="278"/>
        <end position="283"/>
    </location>
    <ligand>
        <name>GTP</name>
        <dbReference type="ChEBI" id="CHEBI:37565"/>
    </ligand>
</feature>
<dbReference type="EMBL" id="DYZF01000157">
    <property type="protein sequence ID" value="HJE51554.1"/>
    <property type="molecule type" value="Genomic_DNA"/>
</dbReference>
<dbReference type="InterPro" id="IPR035077">
    <property type="entry name" value="PEP_carboxykinase_GTP_C"/>
</dbReference>
<feature type="binding site" evidence="11">
    <location>
        <position position="235"/>
    </location>
    <ligand>
        <name>Mn(2+)</name>
        <dbReference type="ChEBI" id="CHEBI:29035"/>
    </ligand>
</feature>
<comment type="similarity">
    <text evidence="2 11">Belongs to the phosphoenolpyruvate carboxykinase [GTP] family.</text>
</comment>
<keyword evidence="4 11" id="KW-0312">Gluconeogenesis</keyword>
<dbReference type="GO" id="GO:0005829">
    <property type="term" value="C:cytosol"/>
    <property type="evidence" value="ECO:0007669"/>
    <property type="project" value="TreeGrafter"/>
</dbReference>
<evidence type="ECO:0000256" key="11">
    <source>
        <dbReference type="HAMAP-Rule" id="MF_00452"/>
    </source>
</evidence>
<gene>
    <name evidence="11" type="primary">pckG</name>
    <name evidence="15" type="ORF">K8V15_06200</name>
</gene>
<keyword evidence="10 11" id="KW-0456">Lyase</keyword>
<dbReference type="Proteomes" id="UP000712713">
    <property type="component" value="Unassembled WGS sequence"/>
</dbReference>
<evidence type="ECO:0000256" key="8">
    <source>
        <dbReference type="ARBA" id="ARBA00023134"/>
    </source>
</evidence>
<dbReference type="Gene3D" id="3.40.449.10">
    <property type="entry name" value="Phosphoenolpyruvate Carboxykinase, domain 1"/>
    <property type="match status" value="1"/>
</dbReference>
<dbReference type="CDD" id="cd00819">
    <property type="entry name" value="PEPCK_GTP"/>
    <property type="match status" value="1"/>
</dbReference>
<dbReference type="Gene3D" id="3.90.228.20">
    <property type="match status" value="1"/>
</dbReference>
<dbReference type="InterPro" id="IPR018091">
    <property type="entry name" value="PEP_carboxykin_GTP_CS"/>
</dbReference>
<dbReference type="PIRSF" id="PIRSF001348">
    <property type="entry name" value="PEP_carboxykinase_GTP"/>
    <property type="match status" value="1"/>
</dbReference>
<evidence type="ECO:0000256" key="4">
    <source>
        <dbReference type="ARBA" id="ARBA00022432"/>
    </source>
</evidence>
<evidence type="ECO:0000256" key="6">
    <source>
        <dbReference type="ARBA" id="ARBA00022741"/>
    </source>
</evidence>
<accession>A0A921ENM6</accession>
<feature type="binding site" evidence="11">
    <location>
        <position position="433"/>
    </location>
    <ligand>
        <name>GTP</name>
        <dbReference type="ChEBI" id="CHEBI:37565"/>
    </ligand>
</feature>
<evidence type="ECO:0000256" key="3">
    <source>
        <dbReference type="ARBA" id="ARBA00011245"/>
    </source>
</evidence>
<dbReference type="PANTHER" id="PTHR11561">
    <property type="entry name" value="PHOSPHOENOLPYRUVATE CARBOXYKINASE"/>
    <property type="match status" value="1"/>
</dbReference>
<dbReference type="GO" id="GO:0006094">
    <property type="term" value="P:gluconeogenesis"/>
    <property type="evidence" value="ECO:0007669"/>
    <property type="project" value="UniProtKB-UniRule"/>
</dbReference>
<evidence type="ECO:0000259" key="14">
    <source>
        <dbReference type="Pfam" id="PF17297"/>
    </source>
</evidence>
<comment type="function">
    <text evidence="11">Catalyzes the conversion of oxaloacetate (OAA) to phosphoenolpyruvate (PEP), the rate-limiting step in the metabolic pathway that produces glucose from lactate and other precursors derived from the citric acid cycle.</text>
</comment>
<proteinExistence type="inferred from homology"/>
<dbReference type="InterPro" id="IPR035078">
    <property type="entry name" value="PEP_carboxykinase_GTP_N"/>
</dbReference>
<dbReference type="GO" id="GO:0042594">
    <property type="term" value="P:response to starvation"/>
    <property type="evidence" value="ECO:0007669"/>
    <property type="project" value="TreeGrafter"/>
</dbReference>
<comment type="catalytic activity">
    <reaction evidence="11">
        <text>oxaloacetate + GTP = phosphoenolpyruvate + GDP + CO2</text>
        <dbReference type="Rhea" id="RHEA:10388"/>
        <dbReference type="ChEBI" id="CHEBI:16452"/>
        <dbReference type="ChEBI" id="CHEBI:16526"/>
        <dbReference type="ChEBI" id="CHEBI:37565"/>
        <dbReference type="ChEBI" id="CHEBI:58189"/>
        <dbReference type="ChEBI" id="CHEBI:58702"/>
        <dbReference type="EC" id="4.1.1.32"/>
    </reaction>
</comment>
<feature type="region of interest" description="Disordered" evidence="12">
    <location>
        <begin position="373"/>
        <end position="397"/>
    </location>
</feature>
<dbReference type="Pfam" id="PF17297">
    <property type="entry name" value="PEPCK_N"/>
    <property type="match status" value="1"/>
</dbReference>
<keyword evidence="7 11" id="KW-0210">Decarboxylase</keyword>
<evidence type="ECO:0000256" key="1">
    <source>
        <dbReference type="ARBA" id="ARBA00004742"/>
    </source>
</evidence>
<dbReference type="GO" id="GO:0005525">
    <property type="term" value="F:GTP binding"/>
    <property type="evidence" value="ECO:0007669"/>
    <property type="project" value="UniProtKB-UniRule"/>
</dbReference>
<evidence type="ECO:0000256" key="9">
    <source>
        <dbReference type="ARBA" id="ARBA00023211"/>
    </source>
</evidence>
<feature type="region of interest" description="Disordered" evidence="12">
    <location>
        <begin position="1"/>
        <end position="20"/>
    </location>
</feature>
<reference evidence="15" key="1">
    <citation type="journal article" date="2021" name="PeerJ">
        <title>Extensive microbial diversity within the chicken gut microbiome revealed by metagenomics and culture.</title>
        <authorList>
            <person name="Gilroy R."/>
            <person name="Ravi A."/>
            <person name="Getino M."/>
            <person name="Pursley I."/>
            <person name="Horton D.L."/>
            <person name="Alikhan N.F."/>
            <person name="Baker D."/>
            <person name="Gharbi K."/>
            <person name="Hall N."/>
            <person name="Watson M."/>
            <person name="Adriaenssens E.M."/>
            <person name="Foster-Nyarko E."/>
            <person name="Jarju S."/>
            <person name="Secka A."/>
            <person name="Antonio M."/>
            <person name="Oren A."/>
            <person name="Chaudhuri R.R."/>
            <person name="La Ragione R."/>
            <person name="Hildebrand F."/>
            <person name="Pallen M.J."/>
        </authorList>
    </citation>
    <scope>NUCLEOTIDE SEQUENCE</scope>
    <source>
        <strain evidence="15">ChiGjej3B3-7470</strain>
    </source>
</reference>
<dbReference type="PANTHER" id="PTHR11561:SF0">
    <property type="entry name" value="PHOSPHOENOLPYRUVATE CARBOXYKINASE [GTP]-RELATED"/>
    <property type="match status" value="1"/>
</dbReference>
<dbReference type="EC" id="4.1.1.32" evidence="11"/>
<feature type="binding site" evidence="11">
    <location>
        <position position="277"/>
    </location>
    <ligand>
        <name>substrate</name>
    </ligand>
</feature>
<dbReference type="SUPFAM" id="SSF68923">
    <property type="entry name" value="PEP carboxykinase N-terminal domain"/>
    <property type="match status" value="1"/>
</dbReference>
<feature type="active site" evidence="11">
    <location>
        <position position="279"/>
    </location>
</feature>
<organism evidence="15 16">
    <name type="scientific">Tessaracoccus flavescens</name>
    <dbReference type="NCBI Taxonomy" id="399497"/>
    <lineage>
        <taxon>Bacteria</taxon>
        <taxon>Bacillati</taxon>
        <taxon>Actinomycetota</taxon>
        <taxon>Actinomycetes</taxon>
        <taxon>Propionibacteriales</taxon>
        <taxon>Propionibacteriaceae</taxon>
        <taxon>Tessaracoccus</taxon>
    </lineage>
</organism>
<dbReference type="Pfam" id="PF00821">
    <property type="entry name" value="PEPCK_GTP"/>
    <property type="match status" value="1"/>
</dbReference>
<feature type="domain" description="Phosphoenolpyruvate carboxykinase GTP-utilising N-terminal" evidence="14">
    <location>
        <begin position="27"/>
        <end position="247"/>
    </location>
</feature>
<dbReference type="InterPro" id="IPR008209">
    <property type="entry name" value="PEP_carboxykinase_GTP"/>
</dbReference>
<dbReference type="FunFam" id="3.40.449.10:FF:000005">
    <property type="entry name" value="Phosphoenolpyruvate carboxykinase [GTP]"/>
    <property type="match status" value="1"/>
</dbReference>
<comment type="subunit">
    <text evidence="3 11">Monomer.</text>
</comment>
<feature type="compositionally biased region" description="Basic and acidic residues" evidence="12">
    <location>
        <begin position="1"/>
        <end position="11"/>
    </location>
</feature>
<evidence type="ECO:0000256" key="10">
    <source>
        <dbReference type="ARBA" id="ARBA00023239"/>
    </source>
</evidence>
<feature type="binding site" evidence="11">
    <location>
        <position position="402"/>
    </location>
    <ligand>
        <name>GTP</name>
        <dbReference type="ChEBI" id="CHEBI:37565"/>
    </ligand>
</feature>
<reference evidence="15" key="2">
    <citation type="submission" date="2021-09" db="EMBL/GenBank/DDBJ databases">
        <authorList>
            <person name="Gilroy R."/>
        </authorList>
    </citation>
    <scope>NUCLEOTIDE SEQUENCE</scope>
    <source>
        <strain evidence="15">ChiGjej3B3-7470</strain>
    </source>
</reference>
<dbReference type="NCBIfam" id="NF003253">
    <property type="entry name" value="PRK04210.1"/>
    <property type="match status" value="1"/>
</dbReference>
<dbReference type="GO" id="GO:0030145">
    <property type="term" value="F:manganese ion binding"/>
    <property type="evidence" value="ECO:0007669"/>
    <property type="project" value="UniProtKB-UniRule"/>
</dbReference>
<keyword evidence="11" id="KW-0963">Cytoplasm</keyword>
<dbReference type="GO" id="GO:0019543">
    <property type="term" value="P:propionate catabolic process"/>
    <property type="evidence" value="ECO:0007669"/>
    <property type="project" value="TreeGrafter"/>
</dbReference>
<dbReference type="InterPro" id="IPR013035">
    <property type="entry name" value="PEP_carboxykinase_C"/>
</dbReference>
<dbReference type="InterPro" id="IPR008210">
    <property type="entry name" value="PEP_carboxykinase_N"/>
</dbReference>
<dbReference type="HAMAP" id="MF_00452">
    <property type="entry name" value="PEPCK_GTP"/>
    <property type="match status" value="1"/>
</dbReference>
<dbReference type="GO" id="GO:0004613">
    <property type="term" value="F:phosphoenolpyruvate carboxykinase (GTP) activity"/>
    <property type="evidence" value="ECO:0007669"/>
    <property type="project" value="UniProtKB-UniRule"/>
</dbReference>
<evidence type="ECO:0000256" key="2">
    <source>
        <dbReference type="ARBA" id="ARBA00005796"/>
    </source>
</evidence>
<feature type="domain" description="Phosphoenolpyruvate carboxykinase C-terminal P-loop" evidence="13">
    <location>
        <begin position="251"/>
        <end position="616"/>
    </location>
</feature>
<keyword evidence="9 11" id="KW-0464">Manganese</keyword>
<feature type="binding site" evidence="11">
    <location>
        <position position="86"/>
    </location>
    <ligand>
        <name>substrate</name>
    </ligand>
</feature>
<dbReference type="GO" id="GO:0033993">
    <property type="term" value="P:response to lipid"/>
    <property type="evidence" value="ECO:0007669"/>
    <property type="project" value="TreeGrafter"/>
</dbReference>
<evidence type="ECO:0000313" key="15">
    <source>
        <dbReference type="EMBL" id="HJE51554.1"/>
    </source>
</evidence>
<dbReference type="GO" id="GO:0071333">
    <property type="term" value="P:cellular response to glucose stimulus"/>
    <property type="evidence" value="ECO:0007669"/>
    <property type="project" value="TreeGrafter"/>
</dbReference>
<sequence length="626" mass="69780">MSTATEVRRSELPSTGQAPTHPKLVAWLDEVVELCKPDAIYYCDGSDAEWDALVDVLVESGTVVRLNDEKKPNSIYARTDPDDVARVEDQTFICSKDERDAGPTNNWMDPEEMKRVMRGLYDGCMRGRTMYVIPFVMGHLDAQDPKFGVEVSDSAYVVLSMKIMTKMGKEVLDRMTETQADFVPCLHSVGMPLAEGQKDVPWPCSETKYIVHFPDERMIWSYGSGYGGNSLLGKKCYALRIASVMARDEGWMAEHMLILKLISPEGRAYHIAAAFPSACGKTNLAMLEPTVPGWKVETLGDDIAWIRFGEDGRLYATNPEAGFFGVAPGTGHDTNPNAMLSLEAGNSIFTNVALTPDGDVWWEGMTKEKPETLTDWKGRPWHGATGPEGGRPDEKAAHPNSRFCTPIDQCPILSDDYNSPQGVPLDAIVFGGRRENTIPLVTQSRDWKHGVFMGATCSSETTAAASGAVGVLRRDPMAMLPFIGYHVADYVQHWIDLGKKADADKLPKVFYVNWFRRDENGRFMWPGFGENSRVLKWIAERVDGKVGAKETPIGYLPDEDGLDVEGLDIDADDLKHVVSFSADEWRDEVPRVGRWFDTFGWRLPRELVDELRQLEKSLGRTPSGDF</sequence>
<dbReference type="Gene3D" id="2.170.8.10">
    <property type="entry name" value="Phosphoenolpyruvate Carboxykinase, domain 2"/>
    <property type="match status" value="1"/>
</dbReference>
<dbReference type="GO" id="GO:0046327">
    <property type="term" value="P:glycerol biosynthetic process from pyruvate"/>
    <property type="evidence" value="ECO:0007669"/>
    <property type="project" value="TreeGrafter"/>
</dbReference>
<comment type="caution">
    <text evidence="15">The sequence shown here is derived from an EMBL/GenBank/DDBJ whole genome shotgun (WGS) entry which is preliminary data.</text>
</comment>
<feature type="binding site" evidence="11">
    <location>
        <begin position="226"/>
        <end position="228"/>
    </location>
    <ligand>
        <name>substrate</name>
    </ligand>
</feature>
<keyword evidence="5 11" id="KW-0479">Metal-binding</keyword>
<comment type="cofactor">
    <cofactor evidence="11">
        <name>Mn(2+)</name>
        <dbReference type="ChEBI" id="CHEBI:29035"/>
    </cofactor>
    <text evidence="11">Binds 1 Mn(2+) ion per subunit.</text>
</comment>
<comment type="subcellular location">
    <subcellularLocation>
        <location evidence="11">Cytoplasm</location>
    </subcellularLocation>
</comment>
<evidence type="ECO:0000313" key="16">
    <source>
        <dbReference type="Proteomes" id="UP000712713"/>
    </source>
</evidence>
<evidence type="ECO:0000256" key="5">
    <source>
        <dbReference type="ARBA" id="ARBA00022723"/>
    </source>
</evidence>
<dbReference type="PROSITE" id="PS00505">
    <property type="entry name" value="PEPCK_GTP"/>
    <property type="match status" value="1"/>
</dbReference>